<name>A0A3A3GDX9_9BURK</name>
<dbReference type="AlphaFoldDB" id="A0A3A3GDX9"/>
<evidence type="ECO:0000313" key="2">
    <source>
        <dbReference type="Proteomes" id="UP000266327"/>
    </source>
</evidence>
<reference evidence="2" key="1">
    <citation type="submission" date="2018-09" db="EMBL/GenBank/DDBJ databases">
        <authorList>
            <person name="Zhu H."/>
        </authorList>
    </citation>
    <scope>NUCLEOTIDE SEQUENCE [LARGE SCALE GENOMIC DNA]</scope>
    <source>
        <strain evidence="2">K1S02-23</strain>
    </source>
</reference>
<dbReference type="OrthoDB" id="8635030at2"/>
<comment type="caution">
    <text evidence="1">The sequence shown here is derived from an EMBL/GenBank/DDBJ whole genome shotgun (WGS) entry which is preliminary data.</text>
</comment>
<gene>
    <name evidence="1" type="ORF">D3878_01640</name>
</gene>
<dbReference type="InterPro" id="IPR024651">
    <property type="entry name" value="FAD-SLDH_ssu"/>
</dbReference>
<organism evidence="1 2">
    <name type="scientific">Noviherbaspirillum sedimenti</name>
    <dbReference type="NCBI Taxonomy" id="2320865"/>
    <lineage>
        <taxon>Bacteria</taxon>
        <taxon>Pseudomonadati</taxon>
        <taxon>Pseudomonadota</taxon>
        <taxon>Betaproteobacteria</taxon>
        <taxon>Burkholderiales</taxon>
        <taxon>Oxalobacteraceae</taxon>
        <taxon>Noviherbaspirillum</taxon>
    </lineage>
</organism>
<dbReference type="Proteomes" id="UP000266327">
    <property type="component" value="Unassembled WGS sequence"/>
</dbReference>
<protein>
    <recommendedName>
        <fullName evidence="3">Sorbitol dehydrogenase</fullName>
    </recommendedName>
</protein>
<sequence>MQRDDTGLSPADPTRRVLLAGLLSAYTASLIPWALAQPVVDADRGAFLAVSAILAGRQSLDAEQAKRLYDALTADDAAFPASTRSLLALINERKIDPLQLQQVLDDEKSPLAPLPRKIVTAWYLGIVGSGEKARVLAFENALNAQVVGDILKPPTYCYGVYGSWTKKPG</sequence>
<dbReference type="Pfam" id="PF12318">
    <property type="entry name" value="FAD-SLDH"/>
    <property type="match status" value="1"/>
</dbReference>
<dbReference type="EMBL" id="QYUQ01000002">
    <property type="protein sequence ID" value="RJG00436.1"/>
    <property type="molecule type" value="Genomic_DNA"/>
</dbReference>
<accession>A0A3A3GDX9</accession>
<evidence type="ECO:0000313" key="1">
    <source>
        <dbReference type="EMBL" id="RJG00436.1"/>
    </source>
</evidence>
<keyword evidence="2" id="KW-1185">Reference proteome</keyword>
<evidence type="ECO:0008006" key="3">
    <source>
        <dbReference type="Google" id="ProtNLM"/>
    </source>
</evidence>
<dbReference type="RefSeq" id="WP_119783890.1">
    <property type="nucleotide sequence ID" value="NZ_QYUQ01000002.1"/>
</dbReference>
<proteinExistence type="predicted"/>